<organism evidence="1 2">
    <name type="scientific">Chaenocephalus aceratus</name>
    <name type="common">Blackfin icefish</name>
    <name type="synonym">Chaenichthys aceratus</name>
    <dbReference type="NCBI Taxonomy" id="36190"/>
    <lineage>
        <taxon>Eukaryota</taxon>
        <taxon>Metazoa</taxon>
        <taxon>Chordata</taxon>
        <taxon>Craniata</taxon>
        <taxon>Vertebrata</taxon>
        <taxon>Euteleostomi</taxon>
        <taxon>Actinopterygii</taxon>
        <taxon>Neopterygii</taxon>
        <taxon>Teleostei</taxon>
        <taxon>Neoteleostei</taxon>
        <taxon>Acanthomorphata</taxon>
        <taxon>Eupercaria</taxon>
        <taxon>Perciformes</taxon>
        <taxon>Notothenioidei</taxon>
        <taxon>Channichthyidae</taxon>
        <taxon>Chaenocephalus</taxon>
    </lineage>
</organism>
<dbReference type="EMBL" id="CM043796">
    <property type="protein sequence ID" value="KAI4816319.1"/>
    <property type="molecule type" value="Genomic_DNA"/>
</dbReference>
<feature type="non-terminal residue" evidence="1">
    <location>
        <position position="383"/>
    </location>
</feature>
<protein>
    <submittedName>
        <fullName evidence="1">Uncharacterized protein</fullName>
    </submittedName>
</protein>
<accession>A0ACB9WSP7</accession>
<keyword evidence="2" id="KW-1185">Reference proteome</keyword>
<dbReference type="Proteomes" id="UP001057452">
    <property type="component" value="Chromosome 12"/>
</dbReference>
<sequence length="383" mass="41331">NGSASKRAWQGSSGDPGWGMDKMAAVPNNNSSKDAPAEPPNRTSCRPRPATNTSLPCHPPHRTTPGLESSEALLEMKIPCAGTSLDGAPWGNEAVIYATRLQSLNTAFTTRPNIRSRPAATQEAQPVNVIDCGCIPIWCSSDDRLSWAGHRDTASEEGPVWAAICSRGPLGEYRSITTRTTQHIYVLLPLPNLSTSMWTNAACMESAVLQLFNDGHADGLAAAVHQTEALEEMYAKPQLNPRNLAVGAVRSTMATHSQRGPNVPTEFSEEPVSVAADSSALQTAPNFREMQKEAKTVSRPAIQRVRTSPIVPLLRSSLSELHSARSGLLIVPSVADERQPVEQVVPEPRSQQGLQTADRESDHVISFRAEGHSTHRLSLEGPH</sequence>
<gene>
    <name evidence="1" type="ORF">KUCAC02_008646</name>
</gene>
<name>A0ACB9WSP7_CHAAC</name>
<evidence type="ECO:0000313" key="1">
    <source>
        <dbReference type="EMBL" id="KAI4816319.1"/>
    </source>
</evidence>
<reference evidence="1" key="1">
    <citation type="submission" date="2022-05" db="EMBL/GenBank/DDBJ databases">
        <title>Chromosome-level genome of Chaenocephalus aceratus.</title>
        <authorList>
            <person name="Park H."/>
        </authorList>
    </citation>
    <scope>NUCLEOTIDE SEQUENCE</scope>
    <source>
        <strain evidence="1">KU_202001</strain>
    </source>
</reference>
<evidence type="ECO:0000313" key="2">
    <source>
        <dbReference type="Proteomes" id="UP001057452"/>
    </source>
</evidence>
<proteinExistence type="predicted"/>
<comment type="caution">
    <text evidence="1">The sequence shown here is derived from an EMBL/GenBank/DDBJ whole genome shotgun (WGS) entry which is preliminary data.</text>
</comment>
<feature type="non-terminal residue" evidence="1">
    <location>
        <position position="1"/>
    </location>
</feature>